<organism evidence="3">
    <name type="scientific">freshwater metagenome</name>
    <dbReference type="NCBI Taxonomy" id="449393"/>
    <lineage>
        <taxon>unclassified sequences</taxon>
        <taxon>metagenomes</taxon>
        <taxon>ecological metagenomes</taxon>
    </lineage>
</organism>
<accession>A0A6J7E7S8</accession>
<dbReference type="GO" id="GO:0009103">
    <property type="term" value="P:lipopolysaccharide biosynthetic process"/>
    <property type="evidence" value="ECO:0007669"/>
    <property type="project" value="TreeGrafter"/>
</dbReference>
<feature type="transmembrane region" description="Helical" evidence="1">
    <location>
        <begin position="127"/>
        <end position="147"/>
    </location>
</feature>
<dbReference type="AlphaFoldDB" id="A0A6J7E7S8"/>
<evidence type="ECO:0000256" key="1">
    <source>
        <dbReference type="SAM" id="Phobius"/>
    </source>
</evidence>
<gene>
    <name evidence="3" type="ORF">UFOPK3423_01187</name>
</gene>
<dbReference type="InterPro" id="IPR043968">
    <property type="entry name" value="SGNH"/>
</dbReference>
<dbReference type="EMBL" id="CAFBLQ010000139">
    <property type="protein sequence ID" value="CAB4879117.1"/>
    <property type="molecule type" value="Genomic_DNA"/>
</dbReference>
<keyword evidence="1" id="KW-0812">Transmembrane</keyword>
<feature type="domain" description="SGNH" evidence="2">
    <location>
        <begin position="208"/>
        <end position="444"/>
    </location>
</feature>
<keyword evidence="1" id="KW-1133">Transmembrane helix</keyword>
<feature type="transmembrane region" description="Helical" evidence="1">
    <location>
        <begin position="28"/>
        <end position="46"/>
    </location>
</feature>
<dbReference type="GO" id="GO:0016020">
    <property type="term" value="C:membrane"/>
    <property type="evidence" value="ECO:0007669"/>
    <property type="project" value="TreeGrafter"/>
</dbReference>
<proteinExistence type="predicted"/>
<sequence>MVSWGGLAAIVVAGFVFTDTTRFPGPPALLPVLGAVAVLWAGAPGGRLSPMPVLRQRPMQFLGDISYSVYLWHWPLLIFLPYILTSASSTVIRILVIALVLLLGWLSKRFVEDPVRFSSAAIIRRPLGMLSLGAAAMACVLAVVAVAKADLNRQIARSHAAELQVVKRLPRCFGAGARDPLNRCATPVSVKKVVPSPGSAAGEKNAPCRSPKLQGRVLTCSFGVARAKANRVILLVGDSHASMYRAALDVVALRRGWAGISITHTGCAFSRAEKTLARREQTICRQWRDQTQAWIAAHPEVSVVFVAGIRGGDIIRQRGRGKYGTEVEGYRRMWRELPAHAADLVYLRDTPKASLSTLQCVEAALAAGTDPRSGCALPREKVLGPDAGVEAVRRAKDPHWKTVGVNDLLCDTTRCFTVIGGALVYKDGHHLTKVFAATLGPILDRRLGAIIRSWAAAPPLPPVT</sequence>
<dbReference type="PANTHER" id="PTHR23028:SF53">
    <property type="entry name" value="ACYL_TRANSF_3 DOMAIN-CONTAINING PROTEIN"/>
    <property type="match status" value="1"/>
</dbReference>
<name>A0A6J7E7S8_9ZZZZ</name>
<dbReference type="InterPro" id="IPR050879">
    <property type="entry name" value="Acyltransferase_3"/>
</dbReference>
<keyword evidence="1" id="KW-0472">Membrane</keyword>
<feature type="transmembrane region" description="Helical" evidence="1">
    <location>
        <begin position="90"/>
        <end position="106"/>
    </location>
</feature>
<dbReference type="Pfam" id="PF19040">
    <property type="entry name" value="SGNH"/>
    <property type="match status" value="1"/>
</dbReference>
<protein>
    <submittedName>
        <fullName evidence="3">Unannotated protein</fullName>
    </submittedName>
</protein>
<evidence type="ECO:0000313" key="3">
    <source>
        <dbReference type="EMBL" id="CAB4879117.1"/>
    </source>
</evidence>
<evidence type="ECO:0000259" key="2">
    <source>
        <dbReference type="Pfam" id="PF19040"/>
    </source>
</evidence>
<feature type="transmembrane region" description="Helical" evidence="1">
    <location>
        <begin position="67"/>
        <end position="84"/>
    </location>
</feature>
<dbReference type="PANTHER" id="PTHR23028">
    <property type="entry name" value="ACETYLTRANSFERASE"/>
    <property type="match status" value="1"/>
</dbReference>
<reference evidence="3" key="1">
    <citation type="submission" date="2020-05" db="EMBL/GenBank/DDBJ databases">
        <authorList>
            <person name="Chiriac C."/>
            <person name="Salcher M."/>
            <person name="Ghai R."/>
            <person name="Kavagutti S V."/>
        </authorList>
    </citation>
    <scope>NUCLEOTIDE SEQUENCE</scope>
</reference>